<sequence>MATSTRLPCLRPMLFLRPAQRQENVGRKEKLPCRELLCRFAVSEKGWWQLFVLVMLPRGNESEARKNVATSYLLNLEQQTVNQATKE</sequence>
<reference evidence="1 2" key="1">
    <citation type="submission" date="2021-11" db="EMBL/GenBank/DDBJ databases">
        <authorList>
            <person name="Islam A."/>
            <person name="Islam S."/>
            <person name="Flora M.S."/>
            <person name="Rahman M."/>
            <person name="Ziaur R.M."/>
            <person name="Epstein J.H."/>
            <person name="Hassan M."/>
            <person name="Klassen M."/>
            <person name="Woodard K."/>
            <person name="Webb A."/>
            <person name="Webby R.J."/>
            <person name="El Zowalaty M.E."/>
        </authorList>
    </citation>
    <scope>NUCLEOTIDE SEQUENCE [LARGE SCALE GENOMIC DNA]</scope>
    <source>
        <strain evidence="1">Pbs1</strain>
    </source>
</reference>
<gene>
    <name evidence="1" type="ORF">PBS001_LOCUS508</name>
</gene>
<evidence type="ECO:0000313" key="1">
    <source>
        <dbReference type="EMBL" id="CAH0513706.1"/>
    </source>
</evidence>
<comment type="caution">
    <text evidence="1">The sequence shown here is derived from an EMBL/GenBank/DDBJ whole genome shotgun (WGS) entry which is preliminary data.</text>
</comment>
<protein>
    <submittedName>
        <fullName evidence="1">Uncharacterized protein</fullName>
    </submittedName>
</protein>
<organism evidence="1 2">
    <name type="scientific">Peronospora belbahrii</name>
    <dbReference type="NCBI Taxonomy" id="622444"/>
    <lineage>
        <taxon>Eukaryota</taxon>
        <taxon>Sar</taxon>
        <taxon>Stramenopiles</taxon>
        <taxon>Oomycota</taxon>
        <taxon>Peronosporomycetes</taxon>
        <taxon>Peronosporales</taxon>
        <taxon>Peronosporaceae</taxon>
        <taxon>Peronospora</taxon>
    </lineage>
</organism>
<proteinExistence type="predicted"/>
<name>A0ABN8CN94_9STRA</name>
<accession>A0ABN8CN94</accession>
<keyword evidence="2" id="KW-1185">Reference proteome</keyword>
<dbReference type="EMBL" id="CAKLCB010000020">
    <property type="protein sequence ID" value="CAH0513706.1"/>
    <property type="molecule type" value="Genomic_DNA"/>
</dbReference>
<dbReference type="Proteomes" id="UP001158986">
    <property type="component" value="Unassembled WGS sequence"/>
</dbReference>
<evidence type="ECO:0000313" key="2">
    <source>
        <dbReference type="Proteomes" id="UP001158986"/>
    </source>
</evidence>